<dbReference type="AlphaFoldDB" id="A0A1H5N459"/>
<keyword evidence="1" id="KW-0805">Transcription regulation</keyword>
<dbReference type="Pfam" id="PF12852">
    <property type="entry name" value="Cupin_6"/>
    <property type="match status" value="1"/>
</dbReference>
<evidence type="ECO:0000259" key="6">
    <source>
        <dbReference type="PROSITE" id="PS01124"/>
    </source>
</evidence>
<keyword evidence="8" id="KW-1185">Reference proteome</keyword>
<evidence type="ECO:0000256" key="5">
    <source>
        <dbReference type="SAM" id="MobiDB-lite"/>
    </source>
</evidence>
<dbReference type="PANTHER" id="PTHR46796">
    <property type="entry name" value="HTH-TYPE TRANSCRIPTIONAL ACTIVATOR RHAS-RELATED"/>
    <property type="match status" value="1"/>
</dbReference>
<dbReference type="GO" id="GO:0003700">
    <property type="term" value="F:DNA-binding transcription factor activity"/>
    <property type="evidence" value="ECO:0007669"/>
    <property type="project" value="InterPro"/>
</dbReference>
<dbReference type="PANTHER" id="PTHR46796:SF7">
    <property type="entry name" value="ARAC FAMILY TRANSCRIPTIONAL REGULATOR"/>
    <property type="match status" value="1"/>
</dbReference>
<comment type="function">
    <text evidence="4">Regulatory protein of the TOL plasmid xyl operons. XylS activates the xylXYZLTEGFJQKIH operon required for the degradation of toluene, m-xylene and p-xylene.</text>
</comment>
<proteinExistence type="predicted"/>
<sequence>MDPLSDVLALLRIRNYHCATLTLGGDWAFNFPQRDGIKFTAVIKGQCWLHVQGEQQPLQLAQGDCFLMTQGMPFTLYSDMSQPVMASEGHFQTLAADELVFSHGGDDVLLVGGRFDFTGTPARLLLSSLPSLVYVQGNEPQASILRWALERFTSELHQQRPGRSLMTEHLAHIMLLEVLRTHLAILGSSGSGWFHGLADRNLSRALSAMHGDPACRWTVQQLAQQATLSRSAFALRFKQVVGVAPMEYLTCWRMLLASDRLQNTGDSVATIAFSLGYESESAFSTAFKRVMLQSPRNYVREQSARNQCSPPPITSISPVIQPASPDARKATAGAISSG</sequence>
<evidence type="ECO:0000313" key="7">
    <source>
        <dbReference type="EMBL" id="SEE95438.1"/>
    </source>
</evidence>
<accession>A0A1H5N459</accession>
<feature type="region of interest" description="Disordered" evidence="5">
    <location>
        <begin position="303"/>
        <end position="338"/>
    </location>
</feature>
<dbReference type="GO" id="GO:0043565">
    <property type="term" value="F:sequence-specific DNA binding"/>
    <property type="evidence" value="ECO:0007669"/>
    <property type="project" value="InterPro"/>
</dbReference>
<dbReference type="InterPro" id="IPR037923">
    <property type="entry name" value="HTH-like"/>
</dbReference>
<evidence type="ECO:0000256" key="1">
    <source>
        <dbReference type="ARBA" id="ARBA00023015"/>
    </source>
</evidence>
<evidence type="ECO:0000256" key="4">
    <source>
        <dbReference type="ARBA" id="ARBA00037345"/>
    </source>
</evidence>
<organism evidence="7 8">
    <name type="scientific">Pseudomonas deceptionensis</name>
    <dbReference type="NCBI Taxonomy" id="882211"/>
    <lineage>
        <taxon>Bacteria</taxon>
        <taxon>Pseudomonadati</taxon>
        <taxon>Pseudomonadota</taxon>
        <taxon>Gammaproteobacteria</taxon>
        <taxon>Pseudomonadales</taxon>
        <taxon>Pseudomonadaceae</taxon>
        <taxon>Pseudomonas</taxon>
    </lineage>
</organism>
<dbReference type="SMART" id="SM00342">
    <property type="entry name" value="HTH_ARAC"/>
    <property type="match status" value="1"/>
</dbReference>
<evidence type="ECO:0000256" key="2">
    <source>
        <dbReference type="ARBA" id="ARBA00023125"/>
    </source>
</evidence>
<dbReference type="Pfam" id="PF12833">
    <property type="entry name" value="HTH_18"/>
    <property type="match status" value="1"/>
</dbReference>
<dbReference type="InterPro" id="IPR009057">
    <property type="entry name" value="Homeodomain-like_sf"/>
</dbReference>
<evidence type="ECO:0000256" key="3">
    <source>
        <dbReference type="ARBA" id="ARBA00023163"/>
    </source>
</evidence>
<dbReference type="Proteomes" id="UP000183613">
    <property type="component" value="Unassembled WGS sequence"/>
</dbReference>
<dbReference type="SUPFAM" id="SSF46689">
    <property type="entry name" value="Homeodomain-like"/>
    <property type="match status" value="2"/>
</dbReference>
<evidence type="ECO:0000313" key="8">
    <source>
        <dbReference type="Proteomes" id="UP000183613"/>
    </source>
</evidence>
<feature type="domain" description="HTH araC/xylS-type" evidence="6">
    <location>
        <begin position="203"/>
        <end position="301"/>
    </location>
</feature>
<dbReference type="InterPro" id="IPR018060">
    <property type="entry name" value="HTH_AraC"/>
</dbReference>
<dbReference type="EMBL" id="FNUD01000002">
    <property type="protein sequence ID" value="SEE95438.1"/>
    <property type="molecule type" value="Genomic_DNA"/>
</dbReference>
<dbReference type="SUPFAM" id="SSF51215">
    <property type="entry name" value="Regulatory protein AraC"/>
    <property type="match status" value="1"/>
</dbReference>
<protein>
    <submittedName>
        <fullName evidence="7">AraC-type DNA-binding protein</fullName>
    </submittedName>
</protein>
<dbReference type="InterPro" id="IPR050204">
    <property type="entry name" value="AraC_XylS_family_regulators"/>
</dbReference>
<comment type="caution">
    <text evidence="7">The sequence shown here is derived from an EMBL/GenBank/DDBJ whole genome shotgun (WGS) entry which is preliminary data.</text>
</comment>
<dbReference type="PROSITE" id="PS01124">
    <property type="entry name" value="HTH_ARAC_FAMILY_2"/>
    <property type="match status" value="1"/>
</dbReference>
<keyword evidence="3" id="KW-0804">Transcription</keyword>
<gene>
    <name evidence="7" type="ORF">SAMN04489800_3081</name>
</gene>
<dbReference type="Gene3D" id="1.10.10.60">
    <property type="entry name" value="Homeodomain-like"/>
    <property type="match status" value="2"/>
</dbReference>
<name>A0A1H5N459_PSEDM</name>
<reference evidence="7" key="1">
    <citation type="submission" date="2016-10" db="EMBL/GenBank/DDBJ databases">
        <authorList>
            <person name="Varghese N."/>
            <person name="Submissions S."/>
        </authorList>
    </citation>
    <scope>NUCLEOTIDE SEQUENCE [LARGE SCALE GENOMIC DNA]</scope>
    <source>
        <strain evidence="7">LMG 25555</strain>
    </source>
</reference>
<dbReference type="InterPro" id="IPR032783">
    <property type="entry name" value="AraC_lig"/>
</dbReference>
<keyword evidence="2 7" id="KW-0238">DNA-binding</keyword>
<dbReference type="OrthoDB" id="9783876at2"/>